<name>A0A2S8G6Y0_9BACT</name>
<dbReference type="RefSeq" id="WP_105352548.1">
    <property type="nucleotide sequence ID" value="NZ_PUIB01000009.1"/>
</dbReference>
<accession>A0A2S8G6Y0</accession>
<dbReference type="Proteomes" id="UP000239388">
    <property type="component" value="Unassembled WGS sequence"/>
</dbReference>
<sequence length="126" mass="14226">MNIWWHLRQFCILVRETMPDQISLSDAGKQAMARLIAALPADDFSIAGAEGQAIYHEACGNPADALRWRQAHLERLHRLHQTLDEDDYSEKLRAALLEYCDEEAIAVCLQAIQRLETAIGAADKPR</sequence>
<reference evidence="1 2" key="1">
    <citation type="submission" date="2018-02" db="EMBL/GenBank/DDBJ databases">
        <title>Comparative genomes isolates from brazilian mangrove.</title>
        <authorList>
            <person name="Araujo J.E."/>
            <person name="Taketani R.G."/>
            <person name="Silva M.C.P."/>
            <person name="Loureco M.V."/>
            <person name="Andreote F.D."/>
        </authorList>
    </citation>
    <scope>NUCLEOTIDE SEQUENCE [LARGE SCALE GENOMIC DNA]</scope>
    <source>
        <strain evidence="1 2">NAP PRIS-MGV</strain>
    </source>
</reference>
<evidence type="ECO:0000313" key="1">
    <source>
        <dbReference type="EMBL" id="PQO40189.1"/>
    </source>
</evidence>
<evidence type="ECO:0000313" key="2">
    <source>
        <dbReference type="Proteomes" id="UP000239388"/>
    </source>
</evidence>
<proteinExistence type="predicted"/>
<protein>
    <submittedName>
        <fullName evidence="1">Uncharacterized protein</fullName>
    </submittedName>
</protein>
<comment type="caution">
    <text evidence="1">The sequence shown here is derived from an EMBL/GenBank/DDBJ whole genome shotgun (WGS) entry which is preliminary data.</text>
</comment>
<dbReference type="EMBL" id="PUIB01000009">
    <property type="protein sequence ID" value="PQO40189.1"/>
    <property type="molecule type" value="Genomic_DNA"/>
</dbReference>
<organism evidence="1 2">
    <name type="scientific">Blastopirellula marina</name>
    <dbReference type="NCBI Taxonomy" id="124"/>
    <lineage>
        <taxon>Bacteria</taxon>
        <taxon>Pseudomonadati</taxon>
        <taxon>Planctomycetota</taxon>
        <taxon>Planctomycetia</taxon>
        <taxon>Pirellulales</taxon>
        <taxon>Pirellulaceae</taxon>
        <taxon>Blastopirellula</taxon>
    </lineage>
</organism>
<gene>
    <name evidence="1" type="ORF">C5Y98_06180</name>
</gene>
<dbReference type="AlphaFoldDB" id="A0A2S8G6Y0"/>